<gene>
    <name evidence="2" type="ORF">F511_02779</name>
</gene>
<keyword evidence="1" id="KW-0812">Transmembrane</keyword>
<sequence>MSGGLKNEIGVLLCKEQLVIILLFFGAGGQVVISGIRNLSAFGVEQELLLDEISTSIFKSSILLELAEDSSSISLGLFLNWVLLAVAFLVLRPQDGPINS</sequence>
<reference evidence="2 3" key="1">
    <citation type="journal article" date="2015" name="Proc. Natl. Acad. Sci. U.S.A.">
        <title>The resurrection genome of Boea hygrometrica: A blueprint for survival of dehydration.</title>
        <authorList>
            <person name="Xiao L."/>
            <person name="Yang G."/>
            <person name="Zhang L."/>
            <person name="Yang X."/>
            <person name="Zhao S."/>
            <person name="Ji Z."/>
            <person name="Zhou Q."/>
            <person name="Hu M."/>
            <person name="Wang Y."/>
            <person name="Chen M."/>
            <person name="Xu Y."/>
            <person name="Jin H."/>
            <person name="Xiao X."/>
            <person name="Hu G."/>
            <person name="Bao F."/>
            <person name="Hu Y."/>
            <person name="Wan P."/>
            <person name="Li L."/>
            <person name="Deng X."/>
            <person name="Kuang T."/>
            <person name="Xiang C."/>
            <person name="Zhu J.K."/>
            <person name="Oliver M.J."/>
            <person name="He Y."/>
        </authorList>
    </citation>
    <scope>NUCLEOTIDE SEQUENCE [LARGE SCALE GENOMIC DNA]</scope>
    <source>
        <strain evidence="3">cv. XS01</strain>
    </source>
</reference>
<feature type="transmembrane region" description="Helical" evidence="1">
    <location>
        <begin position="12"/>
        <end position="33"/>
    </location>
</feature>
<keyword evidence="1" id="KW-1133">Transmembrane helix</keyword>
<dbReference type="Proteomes" id="UP000250235">
    <property type="component" value="Unassembled WGS sequence"/>
</dbReference>
<proteinExistence type="predicted"/>
<feature type="transmembrane region" description="Helical" evidence="1">
    <location>
        <begin position="73"/>
        <end position="91"/>
    </location>
</feature>
<keyword evidence="3" id="KW-1185">Reference proteome</keyword>
<evidence type="ECO:0000256" key="1">
    <source>
        <dbReference type="SAM" id="Phobius"/>
    </source>
</evidence>
<dbReference type="AlphaFoldDB" id="A0A2Z7BQ08"/>
<evidence type="ECO:0000313" key="2">
    <source>
        <dbReference type="EMBL" id="KZV34006.1"/>
    </source>
</evidence>
<keyword evidence="1" id="KW-0472">Membrane</keyword>
<dbReference type="EMBL" id="KV005644">
    <property type="protein sequence ID" value="KZV34006.1"/>
    <property type="molecule type" value="Genomic_DNA"/>
</dbReference>
<accession>A0A2Z7BQ08</accession>
<name>A0A2Z7BQ08_9LAMI</name>
<dbReference type="OrthoDB" id="1745624at2759"/>
<evidence type="ECO:0000313" key="3">
    <source>
        <dbReference type="Proteomes" id="UP000250235"/>
    </source>
</evidence>
<organism evidence="2 3">
    <name type="scientific">Dorcoceras hygrometricum</name>
    <dbReference type="NCBI Taxonomy" id="472368"/>
    <lineage>
        <taxon>Eukaryota</taxon>
        <taxon>Viridiplantae</taxon>
        <taxon>Streptophyta</taxon>
        <taxon>Embryophyta</taxon>
        <taxon>Tracheophyta</taxon>
        <taxon>Spermatophyta</taxon>
        <taxon>Magnoliopsida</taxon>
        <taxon>eudicotyledons</taxon>
        <taxon>Gunneridae</taxon>
        <taxon>Pentapetalae</taxon>
        <taxon>asterids</taxon>
        <taxon>lamiids</taxon>
        <taxon>Lamiales</taxon>
        <taxon>Gesneriaceae</taxon>
        <taxon>Didymocarpoideae</taxon>
        <taxon>Trichosporeae</taxon>
        <taxon>Loxocarpinae</taxon>
        <taxon>Dorcoceras</taxon>
    </lineage>
</organism>
<protein>
    <submittedName>
        <fullName evidence="2">Uncharacterized protein</fullName>
    </submittedName>
</protein>